<dbReference type="Proteomes" id="UP001500037">
    <property type="component" value="Unassembled WGS sequence"/>
</dbReference>
<comment type="caution">
    <text evidence="1">The sequence shown here is derived from an EMBL/GenBank/DDBJ whole genome shotgun (WGS) entry which is preliminary data.</text>
</comment>
<gene>
    <name evidence="1" type="ORF">GCM10009665_47760</name>
</gene>
<sequence>MSVPPGFEDDLMALSLVGCQLNGDEDGTRELLRVMEPRQLRAVAFNLVEMCVEAFRVEEEFGGPSLAETAERWQHLLADAQLRLLQADDHNPFEGFGED</sequence>
<evidence type="ECO:0000313" key="2">
    <source>
        <dbReference type="Proteomes" id="UP001500037"/>
    </source>
</evidence>
<dbReference type="EMBL" id="BAAALF010000095">
    <property type="protein sequence ID" value="GAA1251522.1"/>
    <property type="molecule type" value="Genomic_DNA"/>
</dbReference>
<reference evidence="1 2" key="1">
    <citation type="journal article" date="2019" name="Int. J. Syst. Evol. Microbiol.">
        <title>The Global Catalogue of Microorganisms (GCM) 10K type strain sequencing project: providing services to taxonomists for standard genome sequencing and annotation.</title>
        <authorList>
            <consortium name="The Broad Institute Genomics Platform"/>
            <consortium name="The Broad Institute Genome Sequencing Center for Infectious Disease"/>
            <person name="Wu L."/>
            <person name="Ma J."/>
        </authorList>
    </citation>
    <scope>NUCLEOTIDE SEQUENCE [LARGE SCALE GENOMIC DNA]</scope>
    <source>
        <strain evidence="1 2">JCM 13004</strain>
    </source>
</reference>
<proteinExistence type="predicted"/>
<name>A0ABN1WPV1_9ACTN</name>
<keyword evidence="2" id="KW-1185">Reference proteome</keyword>
<protein>
    <submittedName>
        <fullName evidence="1">Uncharacterized protein</fullName>
    </submittedName>
</protein>
<organism evidence="1 2">
    <name type="scientific">Kitasatospora nipponensis</name>
    <dbReference type="NCBI Taxonomy" id="258049"/>
    <lineage>
        <taxon>Bacteria</taxon>
        <taxon>Bacillati</taxon>
        <taxon>Actinomycetota</taxon>
        <taxon>Actinomycetes</taxon>
        <taxon>Kitasatosporales</taxon>
        <taxon>Streptomycetaceae</taxon>
        <taxon>Kitasatospora</taxon>
    </lineage>
</organism>
<accession>A0ABN1WPV1</accession>
<evidence type="ECO:0000313" key="1">
    <source>
        <dbReference type="EMBL" id="GAA1251522.1"/>
    </source>
</evidence>
<dbReference type="RefSeq" id="WP_344443984.1">
    <property type="nucleotide sequence ID" value="NZ_BAAALF010000095.1"/>
</dbReference>